<keyword evidence="3" id="KW-1185">Reference proteome</keyword>
<dbReference type="InterPro" id="IPR012337">
    <property type="entry name" value="RNaseH-like_sf"/>
</dbReference>
<dbReference type="PROSITE" id="PS50822">
    <property type="entry name" value="PIWI"/>
    <property type="match status" value="1"/>
</dbReference>
<reference evidence="2" key="1">
    <citation type="submission" date="2023-07" db="EMBL/GenBank/DDBJ databases">
        <authorList>
            <person name="Stuckert A."/>
        </authorList>
    </citation>
    <scope>NUCLEOTIDE SEQUENCE</scope>
</reference>
<dbReference type="Proteomes" id="UP001176940">
    <property type="component" value="Unassembled WGS sequence"/>
</dbReference>
<dbReference type="InterPro" id="IPR036397">
    <property type="entry name" value="RNaseH_sf"/>
</dbReference>
<evidence type="ECO:0000313" key="2">
    <source>
        <dbReference type="EMBL" id="CAJ0967100.1"/>
    </source>
</evidence>
<proteinExistence type="predicted"/>
<dbReference type="SMART" id="SM00950">
    <property type="entry name" value="Piwi"/>
    <property type="match status" value="1"/>
</dbReference>
<dbReference type="InterPro" id="IPR003165">
    <property type="entry name" value="Piwi"/>
</dbReference>
<organism evidence="2 3">
    <name type="scientific">Ranitomeya imitator</name>
    <name type="common">mimic poison frog</name>
    <dbReference type="NCBI Taxonomy" id="111125"/>
    <lineage>
        <taxon>Eukaryota</taxon>
        <taxon>Metazoa</taxon>
        <taxon>Chordata</taxon>
        <taxon>Craniata</taxon>
        <taxon>Vertebrata</taxon>
        <taxon>Euteleostomi</taxon>
        <taxon>Amphibia</taxon>
        <taxon>Batrachia</taxon>
        <taxon>Anura</taxon>
        <taxon>Neobatrachia</taxon>
        <taxon>Hyloidea</taxon>
        <taxon>Dendrobatidae</taxon>
        <taxon>Dendrobatinae</taxon>
        <taxon>Ranitomeya</taxon>
    </lineage>
</organism>
<dbReference type="Gene3D" id="3.40.50.2300">
    <property type="match status" value="1"/>
</dbReference>
<feature type="domain" description="Piwi" evidence="1">
    <location>
        <begin position="72"/>
        <end position="188"/>
    </location>
</feature>
<dbReference type="EMBL" id="CAUEEQ010078038">
    <property type="protein sequence ID" value="CAJ0967100.1"/>
    <property type="molecule type" value="Genomic_DNA"/>
</dbReference>
<dbReference type="PANTHER" id="PTHR22891">
    <property type="entry name" value="EUKARYOTIC TRANSLATION INITIATION FACTOR 2C"/>
    <property type="match status" value="1"/>
</dbReference>
<gene>
    <name evidence="2" type="ORF">RIMI_LOCUS21946633</name>
</gene>
<dbReference type="SUPFAM" id="SSF53098">
    <property type="entry name" value="Ribonuclease H-like"/>
    <property type="match status" value="1"/>
</dbReference>
<evidence type="ECO:0000313" key="3">
    <source>
        <dbReference type="Proteomes" id="UP001176940"/>
    </source>
</evidence>
<dbReference type="Pfam" id="PF02171">
    <property type="entry name" value="Piwi"/>
    <property type="match status" value="1"/>
</dbReference>
<accession>A0ABN9MJY6</accession>
<evidence type="ECO:0000259" key="1">
    <source>
        <dbReference type="PROSITE" id="PS50822"/>
    </source>
</evidence>
<name>A0ABN9MJY6_9NEOB</name>
<comment type="caution">
    <text evidence="2">The sequence shown here is derived from an EMBL/GenBank/DDBJ whole genome shotgun (WGS) entry which is preliminary data.</text>
</comment>
<dbReference type="Gene3D" id="3.30.420.10">
    <property type="entry name" value="Ribonuclease H-like superfamily/Ribonuclease H"/>
    <property type="match status" value="2"/>
</dbReference>
<sequence>MQHAIDQTTRPPWSIYDVHVEFSAVDGVVNSRTISNPQKLRSIAQKILLQINCKLGGELWGVDIPLVNHVLPEKIVVYRDGVSDGQLSVVQNYEIPQLQTCFSTFEKYSPHMVVIVVQKRISTNMYCCNVGEFVTPAPGTVLDHTVTSREWLTFKLCHMYWNWPGTIRVPAPCKYAHKLAFLSGQFLHQEPSMQLWDKLFFL</sequence>
<protein>
    <recommendedName>
        <fullName evidence="1">Piwi domain-containing protein</fullName>
    </recommendedName>
</protein>